<evidence type="ECO:0000256" key="6">
    <source>
        <dbReference type="ARBA" id="ARBA00022917"/>
    </source>
</evidence>
<dbReference type="InterPro" id="IPR036188">
    <property type="entry name" value="FAD/NAD-bd_sf"/>
</dbReference>
<evidence type="ECO:0000256" key="11">
    <source>
        <dbReference type="HAMAP-Rule" id="MF_03158"/>
    </source>
</evidence>
<keyword evidence="5" id="KW-0810">Translation regulation</keyword>
<comment type="subcellular location">
    <subcellularLocation>
        <location evidence="11">Plastid</location>
        <location evidence="11">Chloroplast</location>
    </subcellularLocation>
</comment>
<comment type="PTM">
    <text evidence="11">During the catalytic reaction, a sulfide is transferred from Cys-348 to a reaction intermediate, generating a dehydroalanine residue.</text>
</comment>
<dbReference type="Gene3D" id="6.10.250.2840">
    <property type="match status" value="1"/>
</dbReference>
<comment type="subunit">
    <text evidence="11">Homooctamer.</text>
</comment>
<feature type="binding site" evidence="11">
    <location>
        <position position="226"/>
    </location>
    <ligand>
        <name>substrate</name>
    </ligand>
</feature>
<comment type="function">
    <text evidence="1">Probably involved in translation.</text>
</comment>
<evidence type="ECO:0000256" key="4">
    <source>
        <dbReference type="ARBA" id="ARBA00022723"/>
    </source>
</evidence>
<dbReference type="GO" id="GO:0009570">
    <property type="term" value="C:chloroplast stroma"/>
    <property type="evidence" value="ECO:0007669"/>
    <property type="project" value="UniProtKB-UniRule"/>
</dbReference>
<evidence type="ECO:0000256" key="7">
    <source>
        <dbReference type="ARBA" id="ARBA00022977"/>
    </source>
</evidence>
<feature type="binding site" evidence="11">
    <location>
        <position position="319"/>
    </location>
    <ligand>
        <name>substrate</name>
    </ligand>
</feature>
<dbReference type="GO" id="GO:0006417">
    <property type="term" value="P:regulation of translation"/>
    <property type="evidence" value="ECO:0007669"/>
    <property type="project" value="UniProtKB-KW"/>
</dbReference>
<evidence type="ECO:0000256" key="8">
    <source>
        <dbReference type="ARBA" id="ARBA00023004"/>
    </source>
</evidence>
<dbReference type="InterPro" id="IPR002922">
    <property type="entry name" value="Thi4_fam"/>
</dbReference>
<keyword evidence="11" id="KW-0934">Plastid</keyword>
<dbReference type="FunFam" id="3.30.780.10:FF:000001">
    <property type="entry name" value="Eukaryotic translation initiation factor SUI1"/>
    <property type="match status" value="1"/>
</dbReference>
<keyword evidence="9 11" id="KW-0520">NAD</keyword>
<proteinExistence type="inferred from homology"/>
<feature type="binding site" evidence="11">
    <location>
        <position position="365"/>
    </location>
    <ligand>
        <name>substrate</name>
    </ligand>
</feature>
<keyword evidence="3 11" id="KW-0808">Transferase</keyword>
<keyword evidence="4 11" id="KW-0479">Metal-binding</keyword>
<dbReference type="SUPFAM" id="SSF55159">
    <property type="entry name" value="eIF1-like"/>
    <property type="match status" value="1"/>
</dbReference>
<dbReference type="Gene3D" id="3.30.780.10">
    <property type="entry name" value="SUI1-like domain"/>
    <property type="match status" value="1"/>
</dbReference>
<dbReference type="InterPro" id="IPR001950">
    <property type="entry name" value="SUI1"/>
</dbReference>
<dbReference type="AlphaFoldDB" id="A0A9E7JL11"/>
<feature type="domain" description="SUI1" evidence="12">
    <location>
        <begin position="31"/>
        <end position="101"/>
    </location>
</feature>
<accession>A0A9E7JL11</accession>
<dbReference type="NCBIfam" id="TIGR01160">
    <property type="entry name" value="SUI1_MOF2"/>
    <property type="match status" value="1"/>
</dbReference>
<dbReference type="EC" id="2.4.2.60" evidence="11"/>
<dbReference type="PANTHER" id="PTHR43422:SF16">
    <property type="entry name" value="THIAMINE THIAZOLE SYNTHASE, CHLOROPLASTIC"/>
    <property type="match status" value="1"/>
</dbReference>
<dbReference type="GO" id="GO:0160205">
    <property type="term" value="F:cysteine-dependent adenosine diphosphate thiazole synthase activity"/>
    <property type="evidence" value="ECO:0007669"/>
    <property type="project" value="UniProtKB-EC"/>
</dbReference>
<dbReference type="GO" id="GO:0052837">
    <property type="term" value="P:thiazole biosynthetic process"/>
    <property type="evidence" value="ECO:0007669"/>
    <property type="project" value="UniProtKB-UniRule"/>
</dbReference>
<comment type="function">
    <text evidence="11">Involved in biosynthesis of the thiamine precursor thiazole. Catalyzes the conversion of NAD and glycine to adenosine diphosphate 5-(2-hydroxyethyl)-4-methylthiazole-2-carboxylic acid (ADT), an adenylated thiazole intermediate. The reaction includes an iron-dependent sulfide transfer from a conserved cysteine residue of the protein to a thiazole intermediate. The enzyme can only undergo a single turnover, which suggests it is a suicide enzyme. May have additional roles in adaptation to various stress conditions and in DNA damage tolerance.</text>
</comment>
<evidence type="ECO:0000313" key="13">
    <source>
        <dbReference type="EMBL" id="URD85007.1"/>
    </source>
</evidence>
<feature type="binding site" evidence="11">
    <location>
        <position position="417"/>
    </location>
    <ligand>
        <name>substrate</name>
    </ligand>
</feature>
<dbReference type="GO" id="GO:0005506">
    <property type="term" value="F:iron ion binding"/>
    <property type="evidence" value="ECO:0007669"/>
    <property type="project" value="UniProtKB-UniRule"/>
</dbReference>
<comment type="catalytic activity">
    <reaction evidence="10 11">
        <text>[ADP-thiazole synthase]-L-cysteine + glycine + NAD(+) = [ADP-thiazole synthase]-dehydroalanine + ADP-5-ethyl-4-methylthiazole-2-carboxylate + nicotinamide + 3 H2O + 2 H(+)</text>
        <dbReference type="Rhea" id="RHEA:55708"/>
        <dbReference type="Rhea" id="RHEA-COMP:14264"/>
        <dbReference type="Rhea" id="RHEA-COMP:14265"/>
        <dbReference type="ChEBI" id="CHEBI:15377"/>
        <dbReference type="ChEBI" id="CHEBI:15378"/>
        <dbReference type="ChEBI" id="CHEBI:17154"/>
        <dbReference type="ChEBI" id="CHEBI:29950"/>
        <dbReference type="ChEBI" id="CHEBI:57305"/>
        <dbReference type="ChEBI" id="CHEBI:57540"/>
        <dbReference type="ChEBI" id="CHEBI:90873"/>
        <dbReference type="ChEBI" id="CHEBI:139151"/>
        <dbReference type="EC" id="2.4.2.60"/>
    </reaction>
</comment>
<keyword evidence="8 11" id="KW-0408">Iron</keyword>
<dbReference type="Proteomes" id="UP001055439">
    <property type="component" value="Chromosome 2"/>
</dbReference>
<comment type="cofactor">
    <cofactor evidence="11">
        <name>Fe cation</name>
        <dbReference type="ChEBI" id="CHEBI:24875"/>
    </cofactor>
    <text evidence="11">Binds 1 Fe cation per subunit.</text>
</comment>
<feature type="modified residue" description="2,3-didehydroalanine (Cys)" evidence="11">
    <location>
        <position position="348"/>
    </location>
</feature>
<evidence type="ECO:0000256" key="2">
    <source>
        <dbReference type="ARBA" id="ARBA00005422"/>
    </source>
</evidence>
<comment type="similarity">
    <text evidence="11">Belongs to the THI4 family.</text>
</comment>
<dbReference type="FunFam" id="3.50.50.60:FF:000070">
    <property type="entry name" value="Thiamine thiazole synthase, chloroplastic"/>
    <property type="match status" value="1"/>
</dbReference>
<organism evidence="13 14">
    <name type="scientific">Musa troglodytarum</name>
    <name type="common">fe'i banana</name>
    <dbReference type="NCBI Taxonomy" id="320322"/>
    <lineage>
        <taxon>Eukaryota</taxon>
        <taxon>Viridiplantae</taxon>
        <taxon>Streptophyta</taxon>
        <taxon>Embryophyta</taxon>
        <taxon>Tracheophyta</taxon>
        <taxon>Spermatophyta</taxon>
        <taxon>Magnoliopsida</taxon>
        <taxon>Liliopsida</taxon>
        <taxon>Zingiberales</taxon>
        <taxon>Musaceae</taxon>
        <taxon>Musa</taxon>
    </lineage>
</organism>
<keyword evidence="6" id="KW-0648">Protein biosynthesis</keyword>
<evidence type="ECO:0000256" key="10">
    <source>
        <dbReference type="ARBA" id="ARBA00052768"/>
    </source>
</evidence>
<protein>
    <recommendedName>
        <fullName evidence="11">Thiamine thiazole synthase, chloroplastic</fullName>
    </recommendedName>
    <alternativeName>
        <fullName evidence="11">Thiazole biosynthetic enzyme</fullName>
        <ecNumber evidence="11">2.4.2.60</ecNumber>
    </alternativeName>
</protein>
<dbReference type="InterPro" id="IPR036877">
    <property type="entry name" value="SUI1_dom_sf"/>
</dbReference>
<dbReference type="Pfam" id="PF01946">
    <property type="entry name" value="Thi4"/>
    <property type="match status" value="1"/>
</dbReference>
<reference evidence="13" key="1">
    <citation type="submission" date="2022-05" db="EMBL/GenBank/DDBJ databases">
        <title>The Musa troglodytarum L. genome provides insights into the mechanism of non-climacteric behaviour and enrichment of carotenoids.</title>
        <authorList>
            <person name="Wang J."/>
        </authorList>
    </citation>
    <scope>NUCLEOTIDE SEQUENCE</scope>
    <source>
        <tissue evidence="13">Leaf</tissue>
    </source>
</reference>
<evidence type="ECO:0000256" key="9">
    <source>
        <dbReference type="ARBA" id="ARBA00023027"/>
    </source>
</evidence>
<feature type="binding site" evidence="11">
    <location>
        <begin position="427"/>
        <end position="429"/>
    </location>
    <ligand>
        <name>substrate</name>
    </ligand>
</feature>
<dbReference type="GO" id="GO:0005829">
    <property type="term" value="C:cytosol"/>
    <property type="evidence" value="ECO:0007669"/>
    <property type="project" value="UniProtKB-UniRule"/>
</dbReference>
<dbReference type="NCBIfam" id="TIGR00292">
    <property type="entry name" value="sulfide-dependent adenosine diphosphate thiazole synthase"/>
    <property type="match status" value="1"/>
</dbReference>
<dbReference type="HAMAP" id="MF_03158">
    <property type="entry name" value="THI4"/>
    <property type="match status" value="1"/>
</dbReference>
<feature type="binding site" evidence="11">
    <location>
        <position position="254"/>
    </location>
    <ligand>
        <name>substrate</name>
    </ligand>
</feature>
<evidence type="ECO:0000256" key="5">
    <source>
        <dbReference type="ARBA" id="ARBA00022845"/>
    </source>
</evidence>
<dbReference type="GO" id="GO:0009228">
    <property type="term" value="P:thiamine biosynthetic process"/>
    <property type="evidence" value="ECO:0007669"/>
    <property type="project" value="UniProtKB-UniRule"/>
</dbReference>
<dbReference type="PROSITE" id="PS50296">
    <property type="entry name" value="SUI1"/>
    <property type="match status" value="1"/>
</dbReference>
<dbReference type="GO" id="GO:0003743">
    <property type="term" value="F:translation initiation factor activity"/>
    <property type="evidence" value="ECO:0007669"/>
    <property type="project" value="InterPro"/>
</dbReference>
<feature type="binding site" evidence="11">
    <location>
        <begin position="246"/>
        <end position="247"/>
    </location>
    <ligand>
        <name>substrate</name>
    </ligand>
</feature>
<evidence type="ECO:0000256" key="1">
    <source>
        <dbReference type="ARBA" id="ARBA00003130"/>
    </source>
</evidence>
<comment type="similarity">
    <text evidence="2">Belongs to the SUI1 family.</text>
</comment>
<dbReference type="SUPFAM" id="SSF51905">
    <property type="entry name" value="FAD/NAD(P)-binding domain"/>
    <property type="match status" value="1"/>
</dbReference>
<dbReference type="GO" id="GO:0003729">
    <property type="term" value="F:mRNA binding"/>
    <property type="evidence" value="ECO:0007669"/>
    <property type="project" value="UniProtKB-ARBA"/>
</dbReference>
<dbReference type="PANTHER" id="PTHR43422">
    <property type="entry name" value="THIAMINE THIAZOLE SYNTHASE"/>
    <property type="match status" value="1"/>
</dbReference>
<evidence type="ECO:0000313" key="14">
    <source>
        <dbReference type="Proteomes" id="UP001055439"/>
    </source>
</evidence>
<keyword evidence="11" id="KW-0150">Chloroplast</keyword>
<dbReference type="CDD" id="cd11566">
    <property type="entry name" value="eIF1_SUI1"/>
    <property type="match status" value="1"/>
</dbReference>
<keyword evidence="14" id="KW-1185">Reference proteome</keyword>
<evidence type="ECO:0000256" key="3">
    <source>
        <dbReference type="ARBA" id="ARBA00022679"/>
    </source>
</evidence>
<sequence length="483" mass="51432">MSDLDVQIPTTFDAFADANADDSGAGAKEYVHIRIQQRNGRKSLTTVQGLKKEFSYNKILKDLKREFCCNGTVVQDPELGQVIQLQGDQRKNVSNFLVQAGIVKKEHIKIHGPPTRVLPELPPMAAYMATSSLLSNPKSVFADNHHLRSSLSGLRLAATPLPSHSGSGKAALSVISALAAPKYDLGSFSFQPIQESIVSREMTRRYMTDMISYADTDVVVIGAGSAGLSCAYEISKDPSVRVAIVEQSVSPGGGAWLGGQLFSAMVVRKPAHLFLDELVVPYDEADSYVVVRHAALFTSTILSRLIARPNVKLFNAVAAEDLIVKEGRVAGVVTNWALVSMNHDTQSCMDPNVMEAKVVVSSCGHDGPFGATGVKRLKGIGMIDSVPGMKALDMNAAEDAIVRLTREVVPGMIVTGMEVAEIDGAPRMGPTFGAMMISGQKAAHLTLKALGRPNALDGTTQAEPLHPELVLASADGGGETVDA</sequence>
<dbReference type="InterPro" id="IPR027495">
    <property type="entry name" value="Sti35"/>
</dbReference>
<dbReference type="Gene3D" id="3.50.50.60">
    <property type="entry name" value="FAD/NAD(P)-binding domain"/>
    <property type="match status" value="1"/>
</dbReference>
<gene>
    <name evidence="11" type="primary">THI1</name>
    <name evidence="13" type="ORF">MUK42_27963</name>
</gene>
<evidence type="ECO:0000259" key="12">
    <source>
        <dbReference type="PROSITE" id="PS50296"/>
    </source>
</evidence>
<keyword evidence="7 11" id="KW-0784">Thiamine biosynthesis</keyword>
<dbReference type="InterPro" id="IPR005874">
    <property type="entry name" value="SUI1_euk"/>
</dbReference>
<dbReference type="Pfam" id="PF01253">
    <property type="entry name" value="SUI1"/>
    <property type="match status" value="1"/>
</dbReference>
<dbReference type="OrthoDB" id="410463at2759"/>
<name>A0A9E7JL11_9LILI</name>
<dbReference type="EMBL" id="CP097504">
    <property type="protein sequence ID" value="URD85007.1"/>
    <property type="molecule type" value="Genomic_DNA"/>
</dbReference>
<feature type="binding site" evidence="11">
    <location>
        <position position="350"/>
    </location>
    <ligand>
        <name>substrate</name>
    </ligand>
</feature>